<evidence type="ECO:0000259" key="8">
    <source>
        <dbReference type="PROSITE" id="PS50928"/>
    </source>
</evidence>
<sequence length="330" mass="34425">MNPEPPPVTTGPRRAIGGAFLLRRLGGTLVVLLLLSIGVFGLLYLAPGSVEQTLLGTRPASPETVAAIRAQYHLDDPVAVQYLRWLGGALTGDLGTSIRTGIPVTEAIGSRLPLTLELTAYGTLLAVLAGVPLGILGAVRRGRAADRISVTAAVAGMSAPPFAVGLVLLMVFAVYNPWFPVYGPGEGLGGRIAHLTLPAIALATGAAGLLVRFTRAALIRQLDQDYVVFARARGLPSRLVLWYALRNSLIPILTAAGLIVTSTLAGTVLVEVTFALPGLGSLLVDSVTFKDVPVVQALALLLTLLISVVNLLVDVGYTLADPRIRLGASR</sequence>
<accession>A0ABP6Q7Z2</accession>
<evidence type="ECO:0000256" key="1">
    <source>
        <dbReference type="ARBA" id="ARBA00004651"/>
    </source>
</evidence>
<keyword evidence="2 7" id="KW-0813">Transport</keyword>
<keyword evidence="4 7" id="KW-0812">Transmembrane</keyword>
<proteinExistence type="inferred from homology"/>
<evidence type="ECO:0000313" key="10">
    <source>
        <dbReference type="Proteomes" id="UP001501237"/>
    </source>
</evidence>
<keyword evidence="5 7" id="KW-1133">Transmembrane helix</keyword>
<feature type="transmembrane region" description="Helical" evidence="7">
    <location>
        <begin position="118"/>
        <end position="139"/>
    </location>
</feature>
<evidence type="ECO:0000313" key="9">
    <source>
        <dbReference type="EMBL" id="GAA3210472.1"/>
    </source>
</evidence>
<dbReference type="CDD" id="cd06261">
    <property type="entry name" value="TM_PBP2"/>
    <property type="match status" value="1"/>
</dbReference>
<keyword evidence="3" id="KW-1003">Cell membrane</keyword>
<evidence type="ECO:0000256" key="3">
    <source>
        <dbReference type="ARBA" id="ARBA00022475"/>
    </source>
</evidence>
<dbReference type="Proteomes" id="UP001501237">
    <property type="component" value="Unassembled WGS sequence"/>
</dbReference>
<feature type="transmembrane region" description="Helical" evidence="7">
    <location>
        <begin position="151"/>
        <end position="175"/>
    </location>
</feature>
<organism evidence="9 10">
    <name type="scientific">Actinocorallia longicatena</name>
    <dbReference type="NCBI Taxonomy" id="111803"/>
    <lineage>
        <taxon>Bacteria</taxon>
        <taxon>Bacillati</taxon>
        <taxon>Actinomycetota</taxon>
        <taxon>Actinomycetes</taxon>
        <taxon>Streptosporangiales</taxon>
        <taxon>Thermomonosporaceae</taxon>
        <taxon>Actinocorallia</taxon>
    </lineage>
</organism>
<comment type="caution">
    <text evidence="9">The sequence shown here is derived from an EMBL/GenBank/DDBJ whole genome shotgun (WGS) entry which is preliminary data.</text>
</comment>
<keyword evidence="10" id="KW-1185">Reference proteome</keyword>
<comment type="subcellular location">
    <subcellularLocation>
        <location evidence="1 7">Cell membrane</location>
        <topology evidence="1 7">Multi-pass membrane protein</topology>
    </subcellularLocation>
</comment>
<dbReference type="PANTHER" id="PTHR43163">
    <property type="entry name" value="DIPEPTIDE TRANSPORT SYSTEM PERMEASE PROTEIN DPPB-RELATED"/>
    <property type="match status" value="1"/>
</dbReference>
<dbReference type="Gene3D" id="1.10.3720.10">
    <property type="entry name" value="MetI-like"/>
    <property type="match status" value="1"/>
</dbReference>
<dbReference type="PROSITE" id="PS50928">
    <property type="entry name" value="ABC_TM1"/>
    <property type="match status" value="1"/>
</dbReference>
<dbReference type="InterPro" id="IPR035906">
    <property type="entry name" value="MetI-like_sf"/>
</dbReference>
<dbReference type="PANTHER" id="PTHR43163:SF6">
    <property type="entry name" value="DIPEPTIDE TRANSPORT SYSTEM PERMEASE PROTEIN DPPB-RELATED"/>
    <property type="match status" value="1"/>
</dbReference>
<feature type="transmembrane region" description="Helical" evidence="7">
    <location>
        <begin position="294"/>
        <end position="320"/>
    </location>
</feature>
<gene>
    <name evidence="9" type="ORF">GCM10010468_28450</name>
</gene>
<reference evidence="10" key="1">
    <citation type="journal article" date="2019" name="Int. J. Syst. Evol. Microbiol.">
        <title>The Global Catalogue of Microorganisms (GCM) 10K type strain sequencing project: providing services to taxonomists for standard genome sequencing and annotation.</title>
        <authorList>
            <consortium name="The Broad Institute Genomics Platform"/>
            <consortium name="The Broad Institute Genome Sequencing Center for Infectious Disease"/>
            <person name="Wu L."/>
            <person name="Ma J."/>
        </authorList>
    </citation>
    <scope>NUCLEOTIDE SEQUENCE [LARGE SCALE GENOMIC DNA]</scope>
    <source>
        <strain evidence="10">JCM 9377</strain>
    </source>
</reference>
<dbReference type="Pfam" id="PF19300">
    <property type="entry name" value="BPD_transp_1_N"/>
    <property type="match status" value="1"/>
</dbReference>
<feature type="transmembrane region" description="Helical" evidence="7">
    <location>
        <begin position="248"/>
        <end position="274"/>
    </location>
</feature>
<dbReference type="InterPro" id="IPR000515">
    <property type="entry name" value="MetI-like"/>
</dbReference>
<dbReference type="RefSeq" id="WP_344827685.1">
    <property type="nucleotide sequence ID" value="NZ_BAAAUV010000006.1"/>
</dbReference>
<feature type="transmembrane region" description="Helical" evidence="7">
    <location>
        <begin position="21"/>
        <end position="46"/>
    </location>
</feature>
<protein>
    <submittedName>
        <fullName evidence="9">ABC transporter permease</fullName>
    </submittedName>
</protein>
<evidence type="ECO:0000256" key="7">
    <source>
        <dbReference type="RuleBase" id="RU363032"/>
    </source>
</evidence>
<evidence type="ECO:0000256" key="6">
    <source>
        <dbReference type="ARBA" id="ARBA00023136"/>
    </source>
</evidence>
<dbReference type="InterPro" id="IPR045621">
    <property type="entry name" value="BPD_transp_1_N"/>
</dbReference>
<evidence type="ECO:0000256" key="5">
    <source>
        <dbReference type="ARBA" id="ARBA00022989"/>
    </source>
</evidence>
<name>A0ABP6Q7Z2_9ACTN</name>
<evidence type="ECO:0000256" key="2">
    <source>
        <dbReference type="ARBA" id="ARBA00022448"/>
    </source>
</evidence>
<comment type="similarity">
    <text evidence="7">Belongs to the binding-protein-dependent transport system permease family.</text>
</comment>
<keyword evidence="6 7" id="KW-0472">Membrane</keyword>
<evidence type="ECO:0000256" key="4">
    <source>
        <dbReference type="ARBA" id="ARBA00022692"/>
    </source>
</evidence>
<dbReference type="SUPFAM" id="SSF161098">
    <property type="entry name" value="MetI-like"/>
    <property type="match status" value="1"/>
</dbReference>
<feature type="transmembrane region" description="Helical" evidence="7">
    <location>
        <begin position="195"/>
        <end position="213"/>
    </location>
</feature>
<dbReference type="Pfam" id="PF00528">
    <property type="entry name" value="BPD_transp_1"/>
    <property type="match status" value="1"/>
</dbReference>
<feature type="domain" description="ABC transmembrane type-1" evidence="8">
    <location>
        <begin position="112"/>
        <end position="313"/>
    </location>
</feature>
<dbReference type="EMBL" id="BAAAUV010000006">
    <property type="protein sequence ID" value="GAA3210472.1"/>
    <property type="molecule type" value="Genomic_DNA"/>
</dbReference>